<sequence length="150" mass="16849">MSRNPILLQPRNELRPRSKNVLRSLHGACPRRASTASARMFALRAASRPYNHRCHGHIGVDPEETMDTTVRRNLSDNWGVSDLLERPICSIIRDPHGSCWIVLSQEQAARLSDIRKGPFLSVDAAMTAIEKNLNGPCRHRTATLPANYFP</sequence>
<proteinExistence type="predicted"/>
<evidence type="ECO:0000313" key="1">
    <source>
        <dbReference type="EMBL" id="MFC5392805.1"/>
    </source>
</evidence>
<organism evidence="1 2">
    <name type="scientific">Bosea vestrisii</name>
    <dbReference type="NCBI Taxonomy" id="151416"/>
    <lineage>
        <taxon>Bacteria</taxon>
        <taxon>Pseudomonadati</taxon>
        <taxon>Pseudomonadota</taxon>
        <taxon>Alphaproteobacteria</taxon>
        <taxon>Hyphomicrobiales</taxon>
        <taxon>Boseaceae</taxon>
        <taxon>Bosea</taxon>
    </lineage>
</organism>
<keyword evidence="2" id="KW-1185">Reference proteome</keyword>
<dbReference type="EMBL" id="JBHSLV010000016">
    <property type="protein sequence ID" value="MFC5392805.1"/>
    <property type="molecule type" value="Genomic_DNA"/>
</dbReference>
<protein>
    <submittedName>
        <fullName evidence="1">Uncharacterized protein</fullName>
    </submittedName>
</protein>
<reference evidence="2" key="1">
    <citation type="journal article" date="2019" name="Int. J. Syst. Evol. Microbiol.">
        <title>The Global Catalogue of Microorganisms (GCM) 10K type strain sequencing project: providing services to taxonomists for standard genome sequencing and annotation.</title>
        <authorList>
            <consortium name="The Broad Institute Genomics Platform"/>
            <consortium name="The Broad Institute Genome Sequencing Center for Infectious Disease"/>
            <person name="Wu L."/>
            <person name="Ma J."/>
        </authorList>
    </citation>
    <scope>NUCLEOTIDE SEQUENCE [LARGE SCALE GENOMIC DNA]</scope>
    <source>
        <strain evidence="2">CGMCC 1.16326</strain>
    </source>
</reference>
<gene>
    <name evidence="1" type="ORF">ACFPPC_09175</name>
</gene>
<name>A0ABW0H831_9HYPH</name>
<accession>A0ABW0H831</accession>
<dbReference type="Proteomes" id="UP001596104">
    <property type="component" value="Unassembled WGS sequence"/>
</dbReference>
<evidence type="ECO:0000313" key="2">
    <source>
        <dbReference type="Proteomes" id="UP001596104"/>
    </source>
</evidence>
<comment type="caution">
    <text evidence="1">The sequence shown here is derived from an EMBL/GenBank/DDBJ whole genome shotgun (WGS) entry which is preliminary data.</text>
</comment>
<dbReference type="RefSeq" id="WP_377007641.1">
    <property type="nucleotide sequence ID" value="NZ_JBHSLV010000016.1"/>
</dbReference>